<keyword evidence="2" id="KW-1185">Reference proteome</keyword>
<gene>
    <name evidence="1" type="ORF">SEPMUDRAFT_47296</name>
</gene>
<feature type="non-terminal residue" evidence="1">
    <location>
        <position position="1"/>
    </location>
</feature>
<sequence length="67" mass="7754">QRVEYLIDLTKPFAAATATIGTTKGPTIHLVLVYYNQLFDILEEAIKRLKNKRIPWKKDIYQAYEAA</sequence>
<organism evidence="1 2">
    <name type="scientific">Sphaerulina musiva (strain SO2202)</name>
    <name type="common">Poplar stem canker fungus</name>
    <name type="synonym">Septoria musiva</name>
    <dbReference type="NCBI Taxonomy" id="692275"/>
    <lineage>
        <taxon>Eukaryota</taxon>
        <taxon>Fungi</taxon>
        <taxon>Dikarya</taxon>
        <taxon>Ascomycota</taxon>
        <taxon>Pezizomycotina</taxon>
        <taxon>Dothideomycetes</taxon>
        <taxon>Dothideomycetidae</taxon>
        <taxon>Mycosphaerellales</taxon>
        <taxon>Mycosphaerellaceae</taxon>
        <taxon>Sphaerulina</taxon>
    </lineage>
</organism>
<dbReference type="AlphaFoldDB" id="M3BV48"/>
<protein>
    <submittedName>
        <fullName evidence="1">Uncharacterized protein</fullName>
    </submittedName>
</protein>
<proteinExistence type="predicted"/>
<dbReference type="EMBL" id="KB456266">
    <property type="protein sequence ID" value="EMF11199.1"/>
    <property type="molecule type" value="Genomic_DNA"/>
</dbReference>
<name>M3BV48_SPHMS</name>
<dbReference type="Proteomes" id="UP000016931">
    <property type="component" value="Unassembled WGS sequence"/>
</dbReference>
<dbReference type="GeneID" id="27906167"/>
<reference evidence="1 2" key="1">
    <citation type="journal article" date="2012" name="PLoS Pathog.">
        <title>Diverse lifestyles and strategies of plant pathogenesis encoded in the genomes of eighteen Dothideomycetes fungi.</title>
        <authorList>
            <person name="Ohm R.A."/>
            <person name="Feau N."/>
            <person name="Henrissat B."/>
            <person name="Schoch C.L."/>
            <person name="Horwitz B.A."/>
            <person name="Barry K.W."/>
            <person name="Condon B.J."/>
            <person name="Copeland A.C."/>
            <person name="Dhillon B."/>
            <person name="Glaser F."/>
            <person name="Hesse C.N."/>
            <person name="Kosti I."/>
            <person name="LaButti K."/>
            <person name="Lindquist E.A."/>
            <person name="Lucas S."/>
            <person name="Salamov A.A."/>
            <person name="Bradshaw R.E."/>
            <person name="Ciuffetti L."/>
            <person name="Hamelin R.C."/>
            <person name="Kema G.H.J."/>
            <person name="Lawrence C."/>
            <person name="Scott J.A."/>
            <person name="Spatafora J.W."/>
            <person name="Turgeon B.G."/>
            <person name="de Wit P.J.G.M."/>
            <person name="Zhong S."/>
            <person name="Goodwin S.B."/>
            <person name="Grigoriev I.V."/>
        </authorList>
    </citation>
    <scope>NUCLEOTIDE SEQUENCE [LARGE SCALE GENOMIC DNA]</scope>
    <source>
        <strain evidence="1 2">SO2202</strain>
    </source>
</reference>
<dbReference type="RefSeq" id="XP_016759320.1">
    <property type="nucleotide sequence ID" value="XM_016909030.1"/>
</dbReference>
<dbReference type="HOGENOM" id="CLU_2948364_0_0_1"/>
<evidence type="ECO:0000313" key="1">
    <source>
        <dbReference type="EMBL" id="EMF11199.1"/>
    </source>
</evidence>
<evidence type="ECO:0000313" key="2">
    <source>
        <dbReference type="Proteomes" id="UP000016931"/>
    </source>
</evidence>
<accession>M3BV48</accession>